<dbReference type="Pfam" id="PF00903">
    <property type="entry name" value="Glyoxalase"/>
    <property type="match status" value="1"/>
</dbReference>
<dbReference type="Proteomes" id="UP001595872">
    <property type="component" value="Unassembled WGS sequence"/>
</dbReference>
<accession>A0ABV9UD93</accession>
<dbReference type="EMBL" id="JBHSIT010000017">
    <property type="protein sequence ID" value="MFC4913508.1"/>
    <property type="molecule type" value="Genomic_DNA"/>
</dbReference>
<dbReference type="SUPFAM" id="SSF54593">
    <property type="entry name" value="Glyoxalase/Bleomycin resistance protein/Dihydroxybiphenyl dioxygenase"/>
    <property type="match status" value="1"/>
</dbReference>
<organism evidence="2 3">
    <name type="scientific">Actinomadura gamaensis</name>
    <dbReference type="NCBI Taxonomy" id="1763541"/>
    <lineage>
        <taxon>Bacteria</taxon>
        <taxon>Bacillati</taxon>
        <taxon>Actinomycetota</taxon>
        <taxon>Actinomycetes</taxon>
        <taxon>Streptosporangiales</taxon>
        <taxon>Thermomonosporaceae</taxon>
        <taxon>Actinomadura</taxon>
    </lineage>
</organism>
<evidence type="ECO:0000313" key="2">
    <source>
        <dbReference type="EMBL" id="MFC4913508.1"/>
    </source>
</evidence>
<name>A0ABV9UD93_9ACTN</name>
<feature type="domain" description="VOC" evidence="1">
    <location>
        <begin position="10"/>
        <end position="134"/>
    </location>
</feature>
<reference evidence="3" key="1">
    <citation type="journal article" date="2019" name="Int. J. Syst. Evol. Microbiol.">
        <title>The Global Catalogue of Microorganisms (GCM) 10K type strain sequencing project: providing services to taxonomists for standard genome sequencing and annotation.</title>
        <authorList>
            <consortium name="The Broad Institute Genomics Platform"/>
            <consortium name="The Broad Institute Genome Sequencing Center for Infectious Disease"/>
            <person name="Wu L."/>
            <person name="Ma J."/>
        </authorList>
    </citation>
    <scope>NUCLEOTIDE SEQUENCE [LARGE SCALE GENOMIC DNA]</scope>
    <source>
        <strain evidence="3">KLKA75</strain>
    </source>
</reference>
<dbReference type="CDD" id="cd07246">
    <property type="entry name" value="VOC_like"/>
    <property type="match status" value="1"/>
</dbReference>
<dbReference type="Gene3D" id="3.30.720.110">
    <property type="match status" value="1"/>
</dbReference>
<dbReference type="InterPro" id="IPR004360">
    <property type="entry name" value="Glyas_Fos-R_dOase_dom"/>
</dbReference>
<protein>
    <submittedName>
        <fullName evidence="2">VOC family protein</fullName>
    </submittedName>
</protein>
<dbReference type="InterPro" id="IPR029068">
    <property type="entry name" value="Glyas_Bleomycin-R_OHBP_Dase"/>
</dbReference>
<evidence type="ECO:0000313" key="3">
    <source>
        <dbReference type="Proteomes" id="UP001595872"/>
    </source>
</evidence>
<dbReference type="PANTHER" id="PTHR34109">
    <property type="entry name" value="BNAUNNG04460D PROTEIN-RELATED"/>
    <property type="match status" value="1"/>
</dbReference>
<evidence type="ECO:0000259" key="1">
    <source>
        <dbReference type="PROSITE" id="PS51819"/>
    </source>
</evidence>
<keyword evidence="3" id="KW-1185">Reference proteome</keyword>
<dbReference type="RefSeq" id="WP_378264495.1">
    <property type="nucleotide sequence ID" value="NZ_JBHSIT010000017.1"/>
</dbReference>
<dbReference type="Gene3D" id="3.30.720.120">
    <property type="match status" value="1"/>
</dbReference>
<comment type="caution">
    <text evidence="2">The sequence shown here is derived from an EMBL/GenBank/DDBJ whole genome shotgun (WGS) entry which is preliminary data.</text>
</comment>
<proteinExistence type="predicted"/>
<dbReference type="InterPro" id="IPR037523">
    <property type="entry name" value="VOC_core"/>
</dbReference>
<dbReference type="PANTHER" id="PTHR34109:SF1">
    <property type="entry name" value="VOC DOMAIN-CONTAINING PROTEIN"/>
    <property type="match status" value="1"/>
</dbReference>
<gene>
    <name evidence="2" type="ORF">ACFPCY_39855</name>
</gene>
<dbReference type="PROSITE" id="PS51819">
    <property type="entry name" value="VOC"/>
    <property type="match status" value="1"/>
</dbReference>
<sequence>MTATAIPEPYRNAVVSHIMLDGAADAIDFYVRAFGAKELFRLDGPDGRVVHAEIRIQGSTLMLGDAEGPHLTSPTAAGATTAALHVFVDDVDALAHQATAAGAELLQPPTDQFHGDRTAMLKDPYGHIWIFLTHLEDLPPEEITRRTQALFTSSDPA</sequence>